<reference evidence="1" key="1">
    <citation type="submission" date="2021-06" db="EMBL/GenBank/DDBJ databases">
        <authorList>
            <person name="Kallberg Y."/>
            <person name="Tangrot J."/>
            <person name="Rosling A."/>
        </authorList>
    </citation>
    <scope>NUCLEOTIDE SEQUENCE</scope>
    <source>
        <strain evidence="1">CL356</strain>
    </source>
</reference>
<evidence type="ECO:0000313" key="1">
    <source>
        <dbReference type="EMBL" id="CAG8693162.1"/>
    </source>
</evidence>
<evidence type="ECO:0000313" key="2">
    <source>
        <dbReference type="Proteomes" id="UP000789525"/>
    </source>
</evidence>
<dbReference type="EMBL" id="CAJVPT010030093">
    <property type="protein sequence ID" value="CAG8693162.1"/>
    <property type="molecule type" value="Genomic_DNA"/>
</dbReference>
<gene>
    <name evidence="1" type="ORF">ACOLOM_LOCUS9918</name>
</gene>
<name>A0ACA9P686_9GLOM</name>
<sequence length="172" mass="19770">MTELSRPQKPPMSEKAEILSTIVYIHAQTQENMLRTRKNSRHETSRKRNLLVLNQSTTQANKAITNSREEDESANKTDKTGRGERETGHFRNQDLESTTWARPSRGDGDTLLGSRDRINQGDCNREERYDDLNAAIGMSVLWLRMQRMKSLDRKEHFAVASTPNNHIVSRTC</sequence>
<proteinExistence type="predicted"/>
<comment type="caution">
    <text evidence="1">The sequence shown here is derived from an EMBL/GenBank/DDBJ whole genome shotgun (WGS) entry which is preliminary data.</text>
</comment>
<protein>
    <submittedName>
        <fullName evidence="1">11780_t:CDS:1</fullName>
    </submittedName>
</protein>
<keyword evidence="2" id="KW-1185">Reference proteome</keyword>
<dbReference type="Proteomes" id="UP000789525">
    <property type="component" value="Unassembled WGS sequence"/>
</dbReference>
<accession>A0ACA9P686</accession>
<organism evidence="1 2">
    <name type="scientific">Acaulospora colombiana</name>
    <dbReference type="NCBI Taxonomy" id="27376"/>
    <lineage>
        <taxon>Eukaryota</taxon>
        <taxon>Fungi</taxon>
        <taxon>Fungi incertae sedis</taxon>
        <taxon>Mucoromycota</taxon>
        <taxon>Glomeromycotina</taxon>
        <taxon>Glomeromycetes</taxon>
        <taxon>Diversisporales</taxon>
        <taxon>Acaulosporaceae</taxon>
        <taxon>Acaulospora</taxon>
    </lineage>
</organism>